<protein>
    <submittedName>
        <fullName evidence="2">Uncharacterized protein</fullName>
    </submittedName>
</protein>
<organism evidence="2">
    <name type="scientific">Edafosvirus sp</name>
    <dbReference type="NCBI Taxonomy" id="2487765"/>
    <lineage>
        <taxon>Viruses</taxon>
        <taxon>Varidnaviria</taxon>
        <taxon>Bamfordvirae</taxon>
        <taxon>Nucleocytoviricota</taxon>
        <taxon>Megaviricetes</taxon>
        <taxon>Imitervirales</taxon>
        <taxon>Mimiviridae</taxon>
        <taxon>Klosneuvirinae</taxon>
    </lineage>
</organism>
<evidence type="ECO:0000313" key="2">
    <source>
        <dbReference type="EMBL" id="AYV78593.1"/>
    </source>
</evidence>
<proteinExistence type="predicted"/>
<gene>
    <name evidence="2" type="ORF">Edafosvirus19_20</name>
</gene>
<accession>A0A3G4ZYE1</accession>
<sequence>MASIEKKVVQPTTDHPINYIANDNDDDSEHDESASDDDSDDFYKEEPCGCICC</sequence>
<feature type="compositionally biased region" description="Acidic residues" evidence="1">
    <location>
        <begin position="23"/>
        <end position="40"/>
    </location>
</feature>
<dbReference type="EMBL" id="MK072084">
    <property type="protein sequence ID" value="AYV78593.1"/>
    <property type="molecule type" value="Genomic_DNA"/>
</dbReference>
<reference evidence="2" key="1">
    <citation type="submission" date="2018-10" db="EMBL/GenBank/DDBJ databases">
        <title>Hidden diversity of soil giant viruses.</title>
        <authorList>
            <person name="Schulz F."/>
            <person name="Alteio L."/>
            <person name="Goudeau D."/>
            <person name="Ryan E.M."/>
            <person name="Malmstrom R.R."/>
            <person name="Blanchard J."/>
            <person name="Woyke T."/>
        </authorList>
    </citation>
    <scope>NUCLEOTIDE SEQUENCE</scope>
    <source>
        <strain evidence="2">EDV1</strain>
    </source>
</reference>
<evidence type="ECO:0000256" key="1">
    <source>
        <dbReference type="SAM" id="MobiDB-lite"/>
    </source>
</evidence>
<feature type="region of interest" description="Disordered" evidence="1">
    <location>
        <begin position="1"/>
        <end position="43"/>
    </location>
</feature>
<name>A0A3G4ZYE1_9VIRU</name>